<evidence type="ECO:0000256" key="1">
    <source>
        <dbReference type="ARBA" id="ARBA00010574"/>
    </source>
</evidence>
<dbReference type="Pfam" id="PF02410">
    <property type="entry name" value="RsfS"/>
    <property type="match status" value="1"/>
</dbReference>
<dbReference type="PANTHER" id="PTHR21043">
    <property type="entry name" value="IOJAP SUPERFAMILY ORTHOLOG"/>
    <property type="match status" value="1"/>
</dbReference>
<feature type="region of interest" description="Disordered" evidence="3">
    <location>
        <begin position="1"/>
        <end position="20"/>
    </location>
</feature>
<dbReference type="Gene3D" id="3.30.460.10">
    <property type="entry name" value="Beta Polymerase, domain 2"/>
    <property type="match status" value="1"/>
</dbReference>
<evidence type="ECO:0000256" key="3">
    <source>
        <dbReference type="SAM" id="MobiDB-lite"/>
    </source>
</evidence>
<dbReference type="PANTHER" id="PTHR21043:SF0">
    <property type="entry name" value="MITOCHONDRIAL ASSEMBLY OF RIBOSOMAL LARGE SUBUNIT PROTEIN 1"/>
    <property type="match status" value="1"/>
</dbReference>
<dbReference type="InterPro" id="IPR043519">
    <property type="entry name" value="NT_sf"/>
</dbReference>
<dbReference type="KEGG" id="pamo:BAR1_00300"/>
<protein>
    <recommendedName>
        <fullName evidence="2">Ribosomal silencing factor RsfS</fullName>
    </recommendedName>
</protein>
<evidence type="ECO:0000313" key="5">
    <source>
        <dbReference type="Proteomes" id="UP000261704"/>
    </source>
</evidence>
<dbReference type="GO" id="GO:0005737">
    <property type="term" value="C:cytoplasm"/>
    <property type="evidence" value="ECO:0007669"/>
    <property type="project" value="UniProtKB-SubCell"/>
</dbReference>
<reference evidence="4 5" key="1">
    <citation type="submission" date="2018-09" db="EMBL/GenBank/DDBJ databases">
        <title>Profundibacter amoris BAR1 gen. nov., sp. nov., a new member of the Roseobacter clade isolated at Lokis Castle Vent Field on the Arctic Mid-Oceanic Ridge.</title>
        <authorList>
            <person name="Le Moine Bauer S."/>
            <person name="Sjoeberg A.G."/>
            <person name="L'Haridon S."/>
            <person name="Stokke R."/>
            <person name="Roalkvam I."/>
            <person name="Steen I.H."/>
            <person name="Dahle H."/>
        </authorList>
    </citation>
    <scope>NUCLEOTIDE SEQUENCE [LARGE SCALE GENOMIC DNA]</scope>
    <source>
        <strain evidence="4 5">BAR1</strain>
    </source>
</reference>
<comment type="similarity">
    <text evidence="1 2">Belongs to the Iojap/RsfS family.</text>
</comment>
<dbReference type="GO" id="GO:0042256">
    <property type="term" value="P:cytosolic ribosome assembly"/>
    <property type="evidence" value="ECO:0007669"/>
    <property type="project" value="UniProtKB-UniRule"/>
</dbReference>
<dbReference type="GO" id="GO:0043023">
    <property type="term" value="F:ribosomal large subunit binding"/>
    <property type="evidence" value="ECO:0007669"/>
    <property type="project" value="TreeGrafter"/>
</dbReference>
<evidence type="ECO:0000256" key="2">
    <source>
        <dbReference type="HAMAP-Rule" id="MF_01477"/>
    </source>
</evidence>
<gene>
    <name evidence="2 4" type="primary">rsfS</name>
    <name evidence="4" type="ORF">BAR1_00300</name>
</gene>
<dbReference type="GO" id="GO:0017148">
    <property type="term" value="P:negative regulation of translation"/>
    <property type="evidence" value="ECO:0007669"/>
    <property type="project" value="UniProtKB-UniRule"/>
</dbReference>
<dbReference type="InterPro" id="IPR004394">
    <property type="entry name" value="Iojap/RsfS/C7orf30"/>
</dbReference>
<keyword evidence="2" id="KW-0810">Translation regulation</keyword>
<name>A0A347UCD2_9RHOB</name>
<accession>A0A347UCD2</accession>
<dbReference type="NCBIfam" id="TIGR00090">
    <property type="entry name" value="rsfS_iojap_ybeB"/>
    <property type="match status" value="1"/>
</dbReference>
<dbReference type="GO" id="GO:0090071">
    <property type="term" value="P:negative regulation of ribosome biogenesis"/>
    <property type="evidence" value="ECO:0007669"/>
    <property type="project" value="UniProtKB-UniRule"/>
</dbReference>
<dbReference type="OrthoDB" id="9793681at2"/>
<organism evidence="4 5">
    <name type="scientific">Profundibacter amoris</name>
    <dbReference type="NCBI Taxonomy" id="2171755"/>
    <lineage>
        <taxon>Bacteria</taxon>
        <taxon>Pseudomonadati</taxon>
        <taxon>Pseudomonadota</taxon>
        <taxon>Alphaproteobacteria</taxon>
        <taxon>Rhodobacterales</taxon>
        <taxon>Paracoccaceae</taxon>
        <taxon>Profundibacter</taxon>
    </lineage>
</organism>
<dbReference type="AlphaFoldDB" id="A0A347UCD2"/>
<keyword evidence="5" id="KW-1185">Reference proteome</keyword>
<evidence type="ECO:0000313" key="4">
    <source>
        <dbReference type="EMBL" id="AXX96510.1"/>
    </source>
</evidence>
<proteinExistence type="inferred from homology"/>
<keyword evidence="2" id="KW-0963">Cytoplasm</keyword>
<dbReference type="Proteomes" id="UP000261704">
    <property type="component" value="Chromosome"/>
</dbReference>
<dbReference type="EMBL" id="CP032125">
    <property type="protein sequence ID" value="AXX96510.1"/>
    <property type="molecule type" value="Genomic_DNA"/>
</dbReference>
<dbReference type="SUPFAM" id="SSF81301">
    <property type="entry name" value="Nucleotidyltransferase"/>
    <property type="match status" value="1"/>
</dbReference>
<comment type="subunit">
    <text evidence="2">Interacts with ribosomal protein uL14 (rplN).</text>
</comment>
<keyword evidence="2" id="KW-0678">Repressor</keyword>
<dbReference type="HAMAP" id="MF_01477">
    <property type="entry name" value="Iojap_RsfS"/>
    <property type="match status" value="1"/>
</dbReference>
<comment type="function">
    <text evidence="2">Functions as a ribosomal silencing factor. Interacts with ribosomal protein uL14 (rplN), blocking formation of intersubunit bridge B8. Prevents association of the 30S and 50S ribosomal subunits and the formation of functional ribosomes, thus repressing translation.</text>
</comment>
<sequence>MPAFCNLARHGTRPPTGPISAHRISPLEPAQTQAHKRTLRFTDSGATNVAQPALFLRRTGLSNTAKKVSGKALLESILSSLDDNKAEDVISIDLKGKSEIADFMIVCSGRSSRQVSAIAEKLSDDLKQKFEIFPKVEGKEQGDWVLIDAGDVIVHVFRPEVREFYQLEKLWQGAGPGDA</sequence>
<comment type="subcellular location">
    <subcellularLocation>
        <location evidence="2">Cytoplasm</location>
    </subcellularLocation>
</comment>